<gene>
    <name evidence="3" type="ordered locus">Cycma_0438</name>
</gene>
<feature type="domain" description="Methyltransferase FkbM" evidence="2">
    <location>
        <begin position="87"/>
        <end position="254"/>
    </location>
</feature>
<dbReference type="OrthoDB" id="9812600at2"/>
<accession>G0IVM1</accession>
<dbReference type="KEGG" id="cmr:Cycma_0438"/>
<keyword evidence="3" id="KW-0808">Transferase</keyword>
<dbReference type="GO" id="GO:0032259">
    <property type="term" value="P:methylation"/>
    <property type="evidence" value="ECO:0007669"/>
    <property type="project" value="UniProtKB-KW"/>
</dbReference>
<keyword evidence="1" id="KW-0812">Transmembrane</keyword>
<dbReference type="PANTHER" id="PTHR34203:SF15">
    <property type="entry name" value="SLL1173 PROTEIN"/>
    <property type="match status" value="1"/>
</dbReference>
<evidence type="ECO:0000256" key="1">
    <source>
        <dbReference type="SAM" id="Phobius"/>
    </source>
</evidence>
<dbReference type="HOGENOM" id="CLU_074577_2_1_10"/>
<dbReference type="NCBIfam" id="TIGR01444">
    <property type="entry name" value="fkbM_fam"/>
    <property type="match status" value="1"/>
</dbReference>
<keyword evidence="3" id="KW-0489">Methyltransferase</keyword>
<evidence type="ECO:0000313" key="4">
    <source>
        <dbReference type="Proteomes" id="UP000001635"/>
    </source>
</evidence>
<dbReference type="AlphaFoldDB" id="G0IVM1"/>
<name>G0IVM1_CYCMS</name>
<dbReference type="InterPro" id="IPR052514">
    <property type="entry name" value="SAM-dependent_MTase"/>
</dbReference>
<dbReference type="eggNOG" id="COG2265">
    <property type="taxonomic scope" value="Bacteria"/>
</dbReference>
<evidence type="ECO:0000259" key="2">
    <source>
        <dbReference type="Pfam" id="PF05050"/>
    </source>
</evidence>
<sequence length="282" mass="31907">MAEALLAHFTRYLYLIPGGYFIVVFIKRIIGKTYLNPTWRTFSFRGIKFKTDLSKQMGKDIFWRGAHDWAPVFTLEKILKGGQTFIDIGANQGEYTLWALKKVRTTGKVIAYEPADKLYNQLNENVNLNPQFKDAFFSRKIGLSDVPGRIKLYTKPGINEGVNSIYPSGDHDVYLGEIELSTLDIELNSLELKSVDCIKIDVEGAELNVLKGAKNTIITHRPTIITEINKDSCKAAGYEAIEILTFLKNLDYKLFEIGLRGKLSPLQIEKISEFSNIVAFPN</sequence>
<keyword evidence="1" id="KW-0472">Membrane</keyword>
<proteinExistence type="predicted"/>
<dbReference type="GO" id="GO:0008168">
    <property type="term" value="F:methyltransferase activity"/>
    <property type="evidence" value="ECO:0007669"/>
    <property type="project" value="UniProtKB-KW"/>
</dbReference>
<feature type="transmembrane region" description="Helical" evidence="1">
    <location>
        <begin position="12"/>
        <end position="30"/>
    </location>
</feature>
<dbReference type="RefSeq" id="WP_014018516.1">
    <property type="nucleotide sequence ID" value="NC_015914.1"/>
</dbReference>
<dbReference type="Gene3D" id="3.40.50.150">
    <property type="entry name" value="Vaccinia Virus protein VP39"/>
    <property type="match status" value="1"/>
</dbReference>
<dbReference type="InterPro" id="IPR006342">
    <property type="entry name" value="FkbM_mtfrase"/>
</dbReference>
<protein>
    <submittedName>
        <fullName evidence="3">Methyltransferase FkbM family</fullName>
    </submittedName>
</protein>
<reference evidence="4" key="1">
    <citation type="submission" date="2011-07" db="EMBL/GenBank/DDBJ databases">
        <title>The complete genome of Cyclobacterium marinum DSM 745.</title>
        <authorList>
            <person name="Lucas S."/>
            <person name="Han J."/>
            <person name="Lapidus A."/>
            <person name="Bruce D."/>
            <person name="Goodwin L."/>
            <person name="Pitluck S."/>
            <person name="Peters L."/>
            <person name="Kyrpides N."/>
            <person name="Mavromatis K."/>
            <person name="Ivanova N."/>
            <person name="Ovchinnikova G."/>
            <person name="Chertkov O."/>
            <person name="Detter J.C."/>
            <person name="Tapia R."/>
            <person name="Han C."/>
            <person name="Land M."/>
            <person name="Hauser L."/>
            <person name="Markowitz V."/>
            <person name="Cheng J.-F."/>
            <person name="Hugenholtz P."/>
            <person name="Woyke T."/>
            <person name="Wu D."/>
            <person name="Tindall B."/>
            <person name="Schuetze A."/>
            <person name="Brambilla E."/>
            <person name="Klenk H.-P."/>
            <person name="Eisen J.A."/>
        </authorList>
    </citation>
    <scope>NUCLEOTIDE SEQUENCE [LARGE SCALE GENOMIC DNA]</scope>
    <source>
        <strain evidence="4">ATCC 25205 / DSM 745 / LMG 13164 / NCIMB 1802</strain>
    </source>
</reference>
<keyword evidence="4" id="KW-1185">Reference proteome</keyword>
<organism evidence="3 4">
    <name type="scientific">Cyclobacterium marinum (strain ATCC 25205 / DSM 745 / LMG 13164 / NCIMB 1802)</name>
    <name type="common">Flectobacillus marinus</name>
    <dbReference type="NCBI Taxonomy" id="880070"/>
    <lineage>
        <taxon>Bacteria</taxon>
        <taxon>Pseudomonadati</taxon>
        <taxon>Bacteroidota</taxon>
        <taxon>Cytophagia</taxon>
        <taxon>Cytophagales</taxon>
        <taxon>Cyclobacteriaceae</taxon>
        <taxon>Cyclobacterium</taxon>
    </lineage>
</organism>
<dbReference type="SUPFAM" id="SSF53335">
    <property type="entry name" value="S-adenosyl-L-methionine-dependent methyltransferases"/>
    <property type="match status" value="1"/>
</dbReference>
<dbReference type="EMBL" id="CP002955">
    <property type="protein sequence ID" value="AEL24217.1"/>
    <property type="molecule type" value="Genomic_DNA"/>
</dbReference>
<dbReference type="PANTHER" id="PTHR34203">
    <property type="entry name" value="METHYLTRANSFERASE, FKBM FAMILY PROTEIN"/>
    <property type="match status" value="1"/>
</dbReference>
<keyword evidence="1" id="KW-1133">Transmembrane helix</keyword>
<dbReference type="Proteomes" id="UP000001635">
    <property type="component" value="Chromosome"/>
</dbReference>
<dbReference type="STRING" id="880070.Cycma_0438"/>
<dbReference type="InterPro" id="IPR029063">
    <property type="entry name" value="SAM-dependent_MTases_sf"/>
</dbReference>
<evidence type="ECO:0000313" key="3">
    <source>
        <dbReference type="EMBL" id="AEL24217.1"/>
    </source>
</evidence>
<dbReference type="Pfam" id="PF05050">
    <property type="entry name" value="Methyltransf_21"/>
    <property type="match status" value="1"/>
</dbReference>